<feature type="compositionally biased region" description="Low complexity" evidence="1">
    <location>
        <begin position="55"/>
        <end position="69"/>
    </location>
</feature>
<dbReference type="AlphaFoldDB" id="A0A0D1Z8Q2"/>
<dbReference type="GeneID" id="27325578"/>
<proteinExistence type="predicted"/>
<evidence type="ECO:0000313" key="3">
    <source>
        <dbReference type="Proteomes" id="UP000054302"/>
    </source>
</evidence>
<dbReference type="RefSeq" id="XP_016221998.1">
    <property type="nucleotide sequence ID" value="XM_016372666.1"/>
</dbReference>
<dbReference type="HOGENOM" id="CLU_047851_1_0_1"/>
<dbReference type="OMA" id="CGEWRER"/>
<dbReference type="OrthoDB" id="5427526at2759"/>
<feature type="region of interest" description="Disordered" evidence="1">
    <location>
        <begin position="1"/>
        <end position="144"/>
    </location>
</feature>
<sequence>MEPLHSTMTAVASPPASPTAPSSRKRRSLRVSYSNVDSEGAEFSSPYTSGTTNGTTVFSRRSSRTSQTSNQPLSPVTPRPMSSKSSRPPSFSQPQRRFSRTSINSNRSIEHLTESGGLGNLADELEEAWDNSGEEEDQSNFLEGLREGVVDQEHSALELQSPYTMNDMHDFGFGMVLQSPQVAHGEDGTSPSLNVPLSPKEGQSRGHRKSGHARHESKYDGSDYGPESDSEEQADGLPPIVRRRMRDLENLTRMCVNPEDAVSEGGGTVRRTIHGLKELRSQSNIEYGVTRLITAYTSMATYRSNKTRDLFTQSHSLMYGGMFNLPEEMIELLLDDITELSSLLQFLRQQNPLLSLQILGSQTEELGQTLRSITDLLQEFRLAANAATRKLKSVRDMVEDMSIEEDLVENSIMLIQAGDWDRRCRTRQAAKSCQEICEGFANRWGLDFDANLVCKGEAVAKAKPGLPVMVSA</sequence>
<evidence type="ECO:0000313" key="2">
    <source>
        <dbReference type="EMBL" id="KIV90424.1"/>
    </source>
</evidence>
<keyword evidence="3" id="KW-1185">Reference proteome</keyword>
<organism evidence="2 3">
    <name type="scientific">Exophiala mesophila</name>
    <name type="common">Black yeast-like fungus</name>
    <dbReference type="NCBI Taxonomy" id="212818"/>
    <lineage>
        <taxon>Eukaryota</taxon>
        <taxon>Fungi</taxon>
        <taxon>Dikarya</taxon>
        <taxon>Ascomycota</taxon>
        <taxon>Pezizomycotina</taxon>
        <taxon>Eurotiomycetes</taxon>
        <taxon>Chaetothyriomycetidae</taxon>
        <taxon>Chaetothyriales</taxon>
        <taxon>Herpotrichiellaceae</taxon>
        <taxon>Exophiala</taxon>
    </lineage>
</organism>
<feature type="compositionally biased region" description="Low complexity" evidence="1">
    <location>
        <begin position="79"/>
        <end position="102"/>
    </location>
</feature>
<evidence type="ECO:0000256" key="1">
    <source>
        <dbReference type="SAM" id="MobiDB-lite"/>
    </source>
</evidence>
<dbReference type="EMBL" id="KN847524">
    <property type="protein sequence ID" value="KIV90424.1"/>
    <property type="molecule type" value="Genomic_DNA"/>
</dbReference>
<protein>
    <submittedName>
        <fullName evidence="2">Uncharacterized protein</fullName>
    </submittedName>
</protein>
<feature type="compositionally biased region" description="Polar residues" evidence="1">
    <location>
        <begin position="45"/>
        <end position="54"/>
    </location>
</feature>
<feature type="region of interest" description="Disordered" evidence="1">
    <location>
        <begin position="182"/>
        <end position="241"/>
    </location>
</feature>
<name>A0A0D1Z8Q2_EXOME</name>
<gene>
    <name evidence="2" type="ORF">PV10_07733</name>
</gene>
<feature type="compositionally biased region" description="Acidic residues" evidence="1">
    <location>
        <begin position="123"/>
        <end position="138"/>
    </location>
</feature>
<reference evidence="2 3" key="1">
    <citation type="submission" date="2015-01" db="EMBL/GenBank/DDBJ databases">
        <title>The Genome Sequence of Exophiala mesophila CBS40295.</title>
        <authorList>
            <consortium name="The Broad Institute Genomics Platform"/>
            <person name="Cuomo C."/>
            <person name="de Hoog S."/>
            <person name="Gorbushina A."/>
            <person name="Stielow B."/>
            <person name="Teixiera M."/>
            <person name="Abouelleil A."/>
            <person name="Chapman S.B."/>
            <person name="Priest M."/>
            <person name="Young S.K."/>
            <person name="Wortman J."/>
            <person name="Nusbaum C."/>
            <person name="Birren B."/>
        </authorList>
    </citation>
    <scope>NUCLEOTIDE SEQUENCE [LARGE SCALE GENOMIC DNA]</scope>
    <source>
        <strain evidence="2 3">CBS 40295</strain>
    </source>
</reference>
<accession>A0A0D1Z8Q2</accession>
<dbReference type="Proteomes" id="UP000054302">
    <property type="component" value="Unassembled WGS sequence"/>
</dbReference>
<dbReference type="VEuPathDB" id="FungiDB:PV10_07733"/>
<feature type="compositionally biased region" description="Low complexity" evidence="1">
    <location>
        <begin position="1"/>
        <end position="22"/>
    </location>
</feature>